<keyword evidence="10" id="KW-1185">Reference proteome</keyword>
<evidence type="ECO:0000256" key="6">
    <source>
        <dbReference type="ARBA" id="ARBA00023136"/>
    </source>
</evidence>
<feature type="domain" description="EamA" evidence="8">
    <location>
        <begin position="151"/>
        <end position="287"/>
    </location>
</feature>
<evidence type="ECO:0000313" key="9">
    <source>
        <dbReference type="EMBL" id="GIN23237.1"/>
    </source>
</evidence>
<evidence type="ECO:0000259" key="8">
    <source>
        <dbReference type="Pfam" id="PF00892"/>
    </source>
</evidence>
<evidence type="ECO:0000256" key="3">
    <source>
        <dbReference type="ARBA" id="ARBA00022475"/>
    </source>
</evidence>
<comment type="subcellular location">
    <subcellularLocation>
        <location evidence="1">Cell membrane</location>
        <topology evidence="1">Multi-pass membrane protein</topology>
    </subcellularLocation>
</comment>
<dbReference type="SUPFAM" id="SSF103481">
    <property type="entry name" value="Multidrug resistance efflux transporter EmrE"/>
    <property type="match status" value="2"/>
</dbReference>
<reference evidence="9 10" key="1">
    <citation type="submission" date="2021-03" db="EMBL/GenBank/DDBJ databases">
        <title>Antimicrobial resistance genes in bacteria isolated from Japanese honey, and their potential for conferring macrolide and lincosamide resistance in the American foulbrood pathogen Paenibacillus larvae.</title>
        <authorList>
            <person name="Okamoto M."/>
            <person name="Kumagai M."/>
            <person name="Kanamori H."/>
            <person name="Takamatsu D."/>
        </authorList>
    </citation>
    <scope>NUCLEOTIDE SEQUENCE [LARGE SCALE GENOMIC DNA]</scope>
    <source>
        <strain evidence="9 10">J1TS3</strain>
    </source>
</reference>
<feature type="transmembrane region" description="Helical" evidence="7">
    <location>
        <begin position="270"/>
        <end position="287"/>
    </location>
</feature>
<proteinExistence type="inferred from homology"/>
<dbReference type="Gene3D" id="1.10.3730.20">
    <property type="match status" value="1"/>
</dbReference>
<feature type="transmembrane region" description="Helical" evidence="7">
    <location>
        <begin position="96"/>
        <end position="116"/>
    </location>
</feature>
<protein>
    <submittedName>
        <fullName evidence="9">Membrane protein</fullName>
    </submittedName>
</protein>
<evidence type="ECO:0000313" key="10">
    <source>
        <dbReference type="Proteomes" id="UP000680279"/>
    </source>
</evidence>
<dbReference type="InterPro" id="IPR000620">
    <property type="entry name" value="EamA_dom"/>
</dbReference>
<evidence type="ECO:0000256" key="7">
    <source>
        <dbReference type="SAM" id="Phobius"/>
    </source>
</evidence>
<dbReference type="InterPro" id="IPR037185">
    <property type="entry name" value="EmrE-like"/>
</dbReference>
<dbReference type="InterPro" id="IPR050638">
    <property type="entry name" value="AA-Vitamin_Transporters"/>
</dbReference>
<evidence type="ECO:0000256" key="1">
    <source>
        <dbReference type="ARBA" id="ARBA00004651"/>
    </source>
</evidence>
<dbReference type="Proteomes" id="UP000680279">
    <property type="component" value="Unassembled WGS sequence"/>
</dbReference>
<dbReference type="PANTHER" id="PTHR32322">
    <property type="entry name" value="INNER MEMBRANE TRANSPORTER"/>
    <property type="match status" value="1"/>
</dbReference>
<dbReference type="EMBL" id="BOQT01000028">
    <property type="protein sequence ID" value="GIN23237.1"/>
    <property type="molecule type" value="Genomic_DNA"/>
</dbReference>
<keyword evidence="3" id="KW-1003">Cell membrane</keyword>
<comment type="caution">
    <text evidence="9">The sequence shown here is derived from an EMBL/GenBank/DDBJ whole genome shotgun (WGS) entry which is preliminary data.</text>
</comment>
<feature type="transmembrane region" description="Helical" evidence="7">
    <location>
        <begin position="67"/>
        <end position="84"/>
    </location>
</feature>
<feature type="transmembrane region" description="Helical" evidence="7">
    <location>
        <begin position="213"/>
        <end position="233"/>
    </location>
</feature>
<feature type="transmembrane region" description="Helical" evidence="7">
    <location>
        <begin position="176"/>
        <end position="198"/>
    </location>
</feature>
<sequence length="303" mass="32762">MKNTLIGSLYLILASSIWGGMYVVVKVVVAVIPPLELVWMRYLIALVALVIIGLVTKQNWRIKRHHFGIIIAIAIIGYVISIVTQETGTMLSTAQMGAIITSTTPAFMVLFASLILKERLSSKKAISVSLATIGVIIIVGIDDINVSSTLGGVSLIIAALTWALMSVLIKRLPSDYSQIVVTAHAALIAVVVLTPFVIPKLPQIDLNDLINPTIWGGLMYLGVISTSIAFLLWNRGLQMLNASSGGVFFFFQPVVGTLLGWLILGETISITFWIGSVLILFGVLIVIKDSQEEQNHPSHSSSQ</sequence>
<feature type="transmembrane region" description="Helical" evidence="7">
    <location>
        <begin position="9"/>
        <end position="32"/>
    </location>
</feature>
<name>A0ABQ4KDU7_9BACI</name>
<organism evidence="9 10">
    <name type="scientific">Siminovitchia fordii</name>
    <dbReference type="NCBI Taxonomy" id="254759"/>
    <lineage>
        <taxon>Bacteria</taxon>
        <taxon>Bacillati</taxon>
        <taxon>Bacillota</taxon>
        <taxon>Bacilli</taxon>
        <taxon>Bacillales</taxon>
        <taxon>Bacillaceae</taxon>
        <taxon>Siminovitchia</taxon>
    </lineage>
</organism>
<dbReference type="PANTHER" id="PTHR32322:SF18">
    <property type="entry name" value="S-ADENOSYLMETHIONINE_S-ADENOSYLHOMOCYSTEINE TRANSPORTER"/>
    <property type="match status" value="1"/>
</dbReference>
<feature type="transmembrane region" description="Helical" evidence="7">
    <location>
        <begin position="147"/>
        <end position="169"/>
    </location>
</feature>
<feature type="transmembrane region" description="Helical" evidence="7">
    <location>
        <begin position="125"/>
        <end position="141"/>
    </location>
</feature>
<dbReference type="Pfam" id="PF00892">
    <property type="entry name" value="EamA"/>
    <property type="match status" value="2"/>
</dbReference>
<feature type="transmembrane region" description="Helical" evidence="7">
    <location>
        <begin position="38"/>
        <end position="55"/>
    </location>
</feature>
<keyword evidence="4 7" id="KW-0812">Transmembrane</keyword>
<keyword evidence="6 7" id="KW-0472">Membrane</keyword>
<evidence type="ECO:0000256" key="4">
    <source>
        <dbReference type="ARBA" id="ARBA00022692"/>
    </source>
</evidence>
<evidence type="ECO:0000256" key="2">
    <source>
        <dbReference type="ARBA" id="ARBA00007362"/>
    </source>
</evidence>
<gene>
    <name evidence="9" type="ORF">J1TS3_43710</name>
</gene>
<feature type="transmembrane region" description="Helical" evidence="7">
    <location>
        <begin position="245"/>
        <end position="264"/>
    </location>
</feature>
<dbReference type="RefSeq" id="WP_018706210.1">
    <property type="nucleotide sequence ID" value="NZ_BOQT01000028.1"/>
</dbReference>
<keyword evidence="5 7" id="KW-1133">Transmembrane helix</keyword>
<accession>A0ABQ4KDU7</accession>
<feature type="domain" description="EamA" evidence="8">
    <location>
        <begin position="6"/>
        <end position="139"/>
    </location>
</feature>
<comment type="similarity">
    <text evidence="2">Belongs to the EamA transporter family.</text>
</comment>
<evidence type="ECO:0000256" key="5">
    <source>
        <dbReference type="ARBA" id="ARBA00022989"/>
    </source>
</evidence>